<comment type="similarity">
    <text evidence="1">Belongs to the peptidase S33 family.</text>
</comment>
<sequence>MTKLASYYIPGMYVEDHSCKVPLDWNGNTPGQGFEGKAISLFYRVLCAPERVNQDLPVLLFLQGGPGGAGPRPLDTHSDGWIDEALRHFRIVLPDQRGTGRSEHLDASTMTAFDDPRQAAAFLKHFLADSIVRDFEHLRRTSFGNRAWVTLGQSYGGFLTMSYLSMFPEGVAAAFTTGGIPHIPADAVEVYRHTFPRMQAKTRQYYARYPQDVERVSTVVELLNTQKVSLENGDVLTPERLQTLGSDFGMKPSFERMHWLFDTAFSNGDGSLYGASDSAASDSAASRGAASRSGSDMRLSDDFLNAVMTRTSTKSLYWPLQEFIYADGDIEPLRWAAQRVRDELPEFGSDRRPLLFTGEAIFPWMFEQERQLRPFKAAVDVLMEESHWNSIYDAARLAENDVPLQSAVYYDDMYVDSGMQLDTLSRVGNAHAWVTNSYEHDGVHGDVVFRTLFDQARDRGDLETVFAQAKG</sequence>
<dbReference type="Proteomes" id="UP000767327">
    <property type="component" value="Unassembled WGS sequence"/>
</dbReference>
<reference evidence="4" key="2">
    <citation type="submission" date="2020-01" db="EMBL/GenBank/DDBJ databases">
        <authorList>
            <person name="Campanaro S."/>
        </authorList>
    </citation>
    <scope>NUCLEOTIDE SEQUENCE</scope>
    <source>
        <strain evidence="4">AS01afH2WH_6</strain>
    </source>
</reference>
<protein>
    <submittedName>
        <fullName evidence="4">Alpha/beta hydrolase</fullName>
    </submittedName>
</protein>
<dbReference type="InterPro" id="IPR000073">
    <property type="entry name" value="AB_hydrolase_1"/>
</dbReference>
<name>A0A971CXN4_9BIFI</name>
<dbReference type="RefSeq" id="WP_273172688.1">
    <property type="nucleotide sequence ID" value="NZ_JAAXZR010000009.1"/>
</dbReference>
<dbReference type="PANTHER" id="PTHR43248:SF2">
    <property type="entry name" value="PROLYL AMINOPEPTIDASE"/>
    <property type="match status" value="1"/>
</dbReference>
<keyword evidence="2 4" id="KW-0378">Hydrolase</keyword>
<dbReference type="InterPro" id="IPR002410">
    <property type="entry name" value="Peptidase_S33"/>
</dbReference>
<dbReference type="InterPro" id="IPR051601">
    <property type="entry name" value="Serine_prot/Carboxylest_S33"/>
</dbReference>
<dbReference type="InterPro" id="IPR029058">
    <property type="entry name" value="AB_hydrolase_fold"/>
</dbReference>
<dbReference type="PANTHER" id="PTHR43248">
    <property type="entry name" value="2-SUCCINYL-6-HYDROXY-2,4-CYCLOHEXADIENE-1-CARBOXYLATE SYNTHASE"/>
    <property type="match status" value="1"/>
</dbReference>
<dbReference type="GO" id="GO:0004177">
    <property type="term" value="F:aminopeptidase activity"/>
    <property type="evidence" value="ECO:0007669"/>
    <property type="project" value="UniProtKB-EC"/>
</dbReference>
<reference evidence="4" key="1">
    <citation type="journal article" date="2020" name="Biotechnol. Biofuels">
        <title>New insights from the biogas microbiome by comprehensive genome-resolved metagenomics of nearly 1600 species originating from multiple anaerobic digesters.</title>
        <authorList>
            <person name="Campanaro S."/>
            <person name="Treu L."/>
            <person name="Rodriguez-R L.M."/>
            <person name="Kovalovszki A."/>
            <person name="Ziels R.M."/>
            <person name="Maus I."/>
            <person name="Zhu X."/>
            <person name="Kougias P.G."/>
            <person name="Basile A."/>
            <person name="Luo G."/>
            <person name="Schluter A."/>
            <person name="Konstantinidis K.T."/>
            <person name="Angelidaki I."/>
        </authorList>
    </citation>
    <scope>NUCLEOTIDE SEQUENCE</scope>
    <source>
        <strain evidence="4">AS01afH2WH_6</strain>
    </source>
</reference>
<gene>
    <name evidence="4" type="ORF">GXW98_02075</name>
</gene>
<dbReference type="EMBL" id="JAAXZR010000009">
    <property type="protein sequence ID" value="NLT79059.1"/>
    <property type="molecule type" value="Genomic_DNA"/>
</dbReference>
<accession>A0A971CXN4</accession>
<evidence type="ECO:0000313" key="5">
    <source>
        <dbReference type="Proteomes" id="UP000767327"/>
    </source>
</evidence>
<dbReference type="AlphaFoldDB" id="A0A971CXN4"/>
<dbReference type="Gene3D" id="3.40.50.1820">
    <property type="entry name" value="alpha/beta hydrolase"/>
    <property type="match status" value="1"/>
</dbReference>
<evidence type="ECO:0000259" key="3">
    <source>
        <dbReference type="Pfam" id="PF00561"/>
    </source>
</evidence>
<dbReference type="PRINTS" id="PR00793">
    <property type="entry name" value="PROAMNOPTASE"/>
</dbReference>
<dbReference type="Pfam" id="PF00561">
    <property type="entry name" value="Abhydrolase_1"/>
    <property type="match status" value="1"/>
</dbReference>
<organism evidence="4 5">
    <name type="scientific">Bifidobacterium crudilactis</name>
    <dbReference type="NCBI Taxonomy" id="327277"/>
    <lineage>
        <taxon>Bacteria</taxon>
        <taxon>Bacillati</taxon>
        <taxon>Actinomycetota</taxon>
        <taxon>Actinomycetes</taxon>
        <taxon>Bifidobacteriales</taxon>
        <taxon>Bifidobacteriaceae</taxon>
        <taxon>Bifidobacterium</taxon>
    </lineage>
</organism>
<proteinExistence type="inferred from homology"/>
<evidence type="ECO:0000256" key="2">
    <source>
        <dbReference type="ARBA" id="ARBA00022801"/>
    </source>
</evidence>
<dbReference type="GO" id="GO:0006508">
    <property type="term" value="P:proteolysis"/>
    <property type="evidence" value="ECO:0007669"/>
    <property type="project" value="InterPro"/>
</dbReference>
<comment type="caution">
    <text evidence="4">The sequence shown here is derived from an EMBL/GenBank/DDBJ whole genome shotgun (WGS) entry which is preliminary data.</text>
</comment>
<dbReference type="SUPFAM" id="SSF53474">
    <property type="entry name" value="alpha/beta-Hydrolases"/>
    <property type="match status" value="1"/>
</dbReference>
<feature type="domain" description="AB hydrolase-1" evidence="3">
    <location>
        <begin position="57"/>
        <end position="208"/>
    </location>
</feature>
<evidence type="ECO:0000256" key="1">
    <source>
        <dbReference type="ARBA" id="ARBA00010088"/>
    </source>
</evidence>
<evidence type="ECO:0000313" key="4">
    <source>
        <dbReference type="EMBL" id="NLT79059.1"/>
    </source>
</evidence>